<dbReference type="InterPro" id="IPR051033">
    <property type="entry name" value="SH3BGR"/>
</dbReference>
<dbReference type="InterPro" id="IPR006993">
    <property type="entry name" value="Glut_rich_SH3-bd"/>
</dbReference>
<dbReference type="CDD" id="cd03030">
    <property type="entry name" value="GRX_SH3BGR"/>
    <property type="match status" value="1"/>
</dbReference>
<organism evidence="14 15">
    <name type="scientific">Pleurodeles waltl</name>
    <name type="common">Iberian ribbed newt</name>
    <dbReference type="NCBI Taxonomy" id="8319"/>
    <lineage>
        <taxon>Eukaryota</taxon>
        <taxon>Metazoa</taxon>
        <taxon>Chordata</taxon>
        <taxon>Craniata</taxon>
        <taxon>Vertebrata</taxon>
        <taxon>Euteleostomi</taxon>
        <taxon>Amphibia</taxon>
        <taxon>Batrachia</taxon>
        <taxon>Caudata</taxon>
        <taxon>Salamandroidea</taxon>
        <taxon>Salamandridae</taxon>
        <taxon>Pleurodelinae</taxon>
        <taxon>Pleurodeles</taxon>
    </lineage>
</organism>
<protein>
    <recommendedName>
        <fullName evidence="12">SH3 domain-binding glutamic acid-rich-like protein 3</fullName>
    </recommendedName>
</protein>
<dbReference type="GO" id="GO:0005634">
    <property type="term" value="C:nucleus"/>
    <property type="evidence" value="ECO:0007669"/>
    <property type="project" value="UniProtKB-SubCell"/>
</dbReference>
<dbReference type="Pfam" id="PF04908">
    <property type="entry name" value="SH3BGR"/>
    <property type="match status" value="1"/>
</dbReference>
<dbReference type="AlphaFoldDB" id="A0AAV7TKB9"/>
<keyword evidence="5" id="KW-1003">Cell membrane</keyword>
<evidence type="ECO:0000256" key="8">
    <source>
        <dbReference type="ARBA" id="ARBA00023136"/>
    </source>
</evidence>
<evidence type="ECO:0000313" key="15">
    <source>
        <dbReference type="Proteomes" id="UP001066276"/>
    </source>
</evidence>
<dbReference type="Gene3D" id="3.40.30.10">
    <property type="entry name" value="Glutaredoxin"/>
    <property type="match status" value="1"/>
</dbReference>
<evidence type="ECO:0000256" key="11">
    <source>
        <dbReference type="ARBA" id="ARBA00023273"/>
    </source>
</evidence>
<evidence type="ECO:0000256" key="4">
    <source>
        <dbReference type="ARBA" id="ARBA00007764"/>
    </source>
</evidence>
<name>A0AAV7TKB9_PLEWA</name>
<comment type="caution">
    <text evidence="14">The sequence shown here is derived from an EMBL/GenBank/DDBJ whole genome shotgun (WGS) entry which is preliminary data.</text>
</comment>
<keyword evidence="11" id="KW-0966">Cell projection</keyword>
<keyword evidence="8" id="KW-0472">Membrane</keyword>
<comment type="subcellular location">
    <subcellularLocation>
        <location evidence="3">Cell projection</location>
        <location evidence="3">Ruffle membrane</location>
    </subcellularLocation>
    <subcellularLocation>
        <location evidence="2">Cytoplasm</location>
        <location evidence="2">Cytosol</location>
    </subcellularLocation>
    <subcellularLocation>
        <location evidence="1">Nucleus</location>
    </subcellularLocation>
</comment>
<proteinExistence type="inferred from homology"/>
<dbReference type="InterPro" id="IPR036249">
    <property type="entry name" value="Thioredoxin-like_sf"/>
</dbReference>
<dbReference type="PANTHER" id="PTHR12232">
    <property type="entry name" value="SH3 DOMAIN-BINDING GLUTAMIC ACID-RICH-LIKE PROTEIN"/>
    <property type="match status" value="1"/>
</dbReference>
<dbReference type="PROSITE" id="PS51354">
    <property type="entry name" value="GLUTAREDOXIN_2"/>
    <property type="match status" value="1"/>
</dbReference>
<dbReference type="Proteomes" id="UP001066276">
    <property type="component" value="Chromosome 3_2"/>
</dbReference>
<evidence type="ECO:0000256" key="1">
    <source>
        <dbReference type="ARBA" id="ARBA00004123"/>
    </source>
</evidence>
<keyword evidence="10" id="KW-0539">Nucleus</keyword>
<dbReference type="GO" id="GO:0032587">
    <property type="term" value="C:ruffle membrane"/>
    <property type="evidence" value="ECO:0007669"/>
    <property type="project" value="UniProtKB-SubCell"/>
</dbReference>
<gene>
    <name evidence="14" type="ORF">NDU88_001511</name>
</gene>
<dbReference type="GO" id="GO:0005829">
    <property type="term" value="C:cytosol"/>
    <property type="evidence" value="ECO:0007669"/>
    <property type="project" value="UniProtKB-SubCell"/>
</dbReference>
<keyword evidence="7" id="KW-0007">Acetylation</keyword>
<evidence type="ECO:0000256" key="12">
    <source>
        <dbReference type="ARBA" id="ARBA00040886"/>
    </source>
</evidence>
<evidence type="ECO:0000256" key="3">
    <source>
        <dbReference type="ARBA" id="ARBA00004632"/>
    </source>
</evidence>
<comment type="similarity">
    <text evidence="4">Belongs to the SH3BGR family.</text>
</comment>
<dbReference type="SUPFAM" id="SSF52833">
    <property type="entry name" value="Thioredoxin-like"/>
    <property type="match status" value="1"/>
</dbReference>
<keyword evidence="6" id="KW-0963">Cytoplasm</keyword>
<evidence type="ECO:0000313" key="14">
    <source>
        <dbReference type="EMBL" id="KAJ1176228.1"/>
    </source>
</evidence>
<evidence type="ECO:0000256" key="5">
    <source>
        <dbReference type="ARBA" id="ARBA00022475"/>
    </source>
</evidence>
<evidence type="ECO:0000256" key="2">
    <source>
        <dbReference type="ARBA" id="ARBA00004514"/>
    </source>
</evidence>
<evidence type="ECO:0000256" key="13">
    <source>
        <dbReference type="ARBA" id="ARBA00045345"/>
    </source>
</evidence>
<sequence>MSLKVFCTSVTASRDIKSQQAEITRILESKGIPYEYVDISQDNSFLEEMRTKAGNPKAVPPQIFNGDQYCGGFEMFKDAIECDTITEFLKLSKE</sequence>
<evidence type="ECO:0000256" key="7">
    <source>
        <dbReference type="ARBA" id="ARBA00022990"/>
    </source>
</evidence>
<keyword evidence="9" id="KW-0325">Glycoprotein</keyword>
<evidence type="ECO:0000256" key="6">
    <source>
        <dbReference type="ARBA" id="ARBA00022490"/>
    </source>
</evidence>
<reference evidence="14" key="1">
    <citation type="journal article" date="2022" name="bioRxiv">
        <title>Sequencing and chromosome-scale assembly of the giantPleurodeles waltlgenome.</title>
        <authorList>
            <person name="Brown T."/>
            <person name="Elewa A."/>
            <person name="Iarovenko S."/>
            <person name="Subramanian E."/>
            <person name="Araus A.J."/>
            <person name="Petzold A."/>
            <person name="Susuki M."/>
            <person name="Suzuki K.-i.T."/>
            <person name="Hayashi T."/>
            <person name="Toyoda A."/>
            <person name="Oliveira C."/>
            <person name="Osipova E."/>
            <person name="Leigh N.D."/>
            <person name="Simon A."/>
            <person name="Yun M.H."/>
        </authorList>
    </citation>
    <scope>NUCLEOTIDE SEQUENCE</scope>
    <source>
        <strain evidence="14">20211129_DDA</strain>
        <tissue evidence="14">Liver</tissue>
    </source>
</reference>
<dbReference type="PANTHER" id="PTHR12232:SF3">
    <property type="entry name" value="SH3 DOMAIN-BINDING GLUTAMIC ACID-RICH-LIKE PROTEIN 3"/>
    <property type="match status" value="1"/>
</dbReference>
<accession>A0AAV7TKB9</accession>
<evidence type="ECO:0000256" key="9">
    <source>
        <dbReference type="ARBA" id="ARBA00023180"/>
    </source>
</evidence>
<keyword evidence="15" id="KW-1185">Reference proteome</keyword>
<evidence type="ECO:0000256" key="10">
    <source>
        <dbReference type="ARBA" id="ARBA00023242"/>
    </source>
</evidence>
<comment type="function">
    <text evidence="13">Could act as a modulator of glutaredoxin biological activity. May play a role in cytoskeleton organization.</text>
</comment>
<dbReference type="EMBL" id="JANPWB010000006">
    <property type="protein sequence ID" value="KAJ1176228.1"/>
    <property type="molecule type" value="Genomic_DNA"/>
</dbReference>